<sequence length="142" mass="14927">MKPITARVAHTLLAAVLVALGALAPAVASAAPADTLSVAAQPPCGNTASYTKKNLSTLPREATDTVNLIKKGGPYPYPQDGTTFGNRENLLPKCAASYYKEFTVKTPGIGHRGAKRVVTGSGNEFFYTADHYKSFVLVNIGS</sequence>
<proteinExistence type="predicted"/>
<keyword evidence="2" id="KW-0378">Hydrolase</keyword>
<dbReference type="InterPro" id="IPR000026">
    <property type="entry name" value="N1-like"/>
</dbReference>
<dbReference type="OrthoDB" id="5326845at2"/>
<dbReference type="AlphaFoldDB" id="A0A1G9XG47"/>
<dbReference type="Pfam" id="PF00545">
    <property type="entry name" value="Ribonuclease"/>
    <property type="match status" value="1"/>
</dbReference>
<reference evidence="4 5" key="1">
    <citation type="submission" date="2016-10" db="EMBL/GenBank/DDBJ databases">
        <authorList>
            <person name="de Groot N.N."/>
        </authorList>
    </citation>
    <scope>NUCLEOTIDE SEQUENCE [LARGE SCALE GENOMIC DNA]</scope>
    <source>
        <strain evidence="4 5">DSM 44149</strain>
    </source>
</reference>
<dbReference type="Gene3D" id="3.10.450.30">
    <property type="entry name" value="Microbial ribonucleases"/>
    <property type="match status" value="1"/>
</dbReference>
<dbReference type="GO" id="GO:0004521">
    <property type="term" value="F:RNA endonuclease activity"/>
    <property type="evidence" value="ECO:0007669"/>
    <property type="project" value="InterPro"/>
</dbReference>
<dbReference type="InterPro" id="IPR016191">
    <property type="entry name" value="Ribonuclease/ribotoxin"/>
</dbReference>
<dbReference type="GO" id="GO:0003723">
    <property type="term" value="F:RNA binding"/>
    <property type="evidence" value="ECO:0007669"/>
    <property type="project" value="InterPro"/>
</dbReference>
<evidence type="ECO:0000313" key="5">
    <source>
        <dbReference type="Proteomes" id="UP000183376"/>
    </source>
</evidence>
<feature type="signal peptide" evidence="3">
    <location>
        <begin position="1"/>
        <end position="30"/>
    </location>
</feature>
<dbReference type="SUPFAM" id="SSF53933">
    <property type="entry name" value="Microbial ribonucleases"/>
    <property type="match status" value="1"/>
</dbReference>
<dbReference type="Proteomes" id="UP000183376">
    <property type="component" value="Chromosome I"/>
</dbReference>
<evidence type="ECO:0000256" key="3">
    <source>
        <dbReference type="SAM" id="SignalP"/>
    </source>
</evidence>
<evidence type="ECO:0000313" key="4">
    <source>
        <dbReference type="EMBL" id="SDM95501.1"/>
    </source>
</evidence>
<keyword evidence="5" id="KW-1185">Reference proteome</keyword>
<dbReference type="GO" id="GO:0016787">
    <property type="term" value="F:hydrolase activity"/>
    <property type="evidence" value="ECO:0007669"/>
    <property type="project" value="UniProtKB-KW"/>
</dbReference>
<gene>
    <name evidence="4" type="ORF">SAMN04489726_4180</name>
</gene>
<keyword evidence="1" id="KW-0540">Nuclease</keyword>
<dbReference type="EMBL" id="LT629701">
    <property type="protein sequence ID" value="SDM95501.1"/>
    <property type="molecule type" value="Genomic_DNA"/>
</dbReference>
<dbReference type="eggNOG" id="COG4290">
    <property type="taxonomic scope" value="Bacteria"/>
</dbReference>
<dbReference type="STRING" id="211114.SAMN04489726_4180"/>
<keyword evidence="3" id="KW-0732">Signal</keyword>
<name>A0A1G9XG47_ALLAB</name>
<protein>
    <submittedName>
        <fullName evidence="4">Guanyl-specific ribonuclease Sa</fullName>
    </submittedName>
</protein>
<accession>A0A1G9XG47</accession>
<dbReference type="RefSeq" id="WP_030430563.1">
    <property type="nucleotide sequence ID" value="NZ_JOEF01000013.1"/>
</dbReference>
<evidence type="ECO:0000256" key="1">
    <source>
        <dbReference type="ARBA" id="ARBA00022722"/>
    </source>
</evidence>
<feature type="chain" id="PRO_5009246097" evidence="3">
    <location>
        <begin position="31"/>
        <end position="142"/>
    </location>
</feature>
<organism evidence="4 5">
    <name type="scientific">Allokutzneria albata</name>
    <name type="common">Kibdelosporangium albatum</name>
    <dbReference type="NCBI Taxonomy" id="211114"/>
    <lineage>
        <taxon>Bacteria</taxon>
        <taxon>Bacillati</taxon>
        <taxon>Actinomycetota</taxon>
        <taxon>Actinomycetes</taxon>
        <taxon>Pseudonocardiales</taxon>
        <taxon>Pseudonocardiaceae</taxon>
        <taxon>Allokutzneria</taxon>
    </lineage>
</organism>
<evidence type="ECO:0000256" key="2">
    <source>
        <dbReference type="ARBA" id="ARBA00022801"/>
    </source>
</evidence>